<feature type="compositionally biased region" description="Basic and acidic residues" evidence="7">
    <location>
        <begin position="130"/>
        <end position="143"/>
    </location>
</feature>
<dbReference type="SUPFAM" id="SSF50104">
    <property type="entry name" value="Translation proteins SH3-like domain"/>
    <property type="match status" value="1"/>
</dbReference>
<dbReference type="GO" id="GO:0022625">
    <property type="term" value="C:cytosolic large ribosomal subunit"/>
    <property type="evidence" value="ECO:0007669"/>
    <property type="project" value="TreeGrafter"/>
</dbReference>
<name>A0A497XR61_9AQUI</name>
<accession>A0A497XR61</accession>
<dbReference type="PANTHER" id="PTHR15680:SF9">
    <property type="entry name" value="LARGE RIBOSOMAL SUBUNIT PROTEIN BL19M"/>
    <property type="match status" value="1"/>
</dbReference>
<sequence length="161" mass="19303">MNSILEKVQKRYIQEKEYPDFKVGDTIKVYYRIKEGDRERIQPFEGVVIRIRGGGADKTFTVRKESYGVGIERIFPFYSPNIEKIEIVKIGRVRRAKLYFLRELKGKVAQRKIKEIKRWEYEAMQRKKEEARRQREEEAKAEEVQEQTTEEIKAEEAPQEE</sequence>
<gene>
    <name evidence="5" type="primary">rplS</name>
    <name evidence="8" type="ORF">BCF55_0951</name>
</gene>
<evidence type="ECO:0000256" key="1">
    <source>
        <dbReference type="ARBA" id="ARBA00005781"/>
    </source>
</evidence>
<dbReference type="PANTHER" id="PTHR15680">
    <property type="entry name" value="RIBOSOMAL PROTEIN L19"/>
    <property type="match status" value="1"/>
</dbReference>
<evidence type="ECO:0000313" key="9">
    <source>
        <dbReference type="Proteomes" id="UP000267841"/>
    </source>
</evidence>
<evidence type="ECO:0000313" key="8">
    <source>
        <dbReference type="EMBL" id="RLJ70670.1"/>
    </source>
</evidence>
<evidence type="ECO:0000256" key="6">
    <source>
        <dbReference type="RuleBase" id="RU000559"/>
    </source>
</evidence>
<dbReference type="InterPro" id="IPR008991">
    <property type="entry name" value="Translation_prot_SH3-like_sf"/>
</dbReference>
<feature type="region of interest" description="Disordered" evidence="7">
    <location>
        <begin position="130"/>
        <end position="161"/>
    </location>
</feature>
<evidence type="ECO:0000256" key="5">
    <source>
        <dbReference type="HAMAP-Rule" id="MF_00402"/>
    </source>
</evidence>
<evidence type="ECO:0000256" key="7">
    <source>
        <dbReference type="SAM" id="MobiDB-lite"/>
    </source>
</evidence>
<comment type="similarity">
    <text evidence="1 5 6">Belongs to the bacterial ribosomal protein bL19 family.</text>
</comment>
<comment type="function">
    <text evidence="5 6">This protein is located at the 30S-50S ribosomal subunit interface and may play a role in the structure and function of the aminoacyl-tRNA binding site.</text>
</comment>
<feature type="compositionally biased region" description="Basic and acidic residues" evidence="7">
    <location>
        <begin position="150"/>
        <end position="161"/>
    </location>
</feature>
<keyword evidence="2 5" id="KW-0689">Ribosomal protein</keyword>
<keyword evidence="3 5" id="KW-0687">Ribonucleoprotein</keyword>
<dbReference type="NCBIfam" id="TIGR01024">
    <property type="entry name" value="rplS_bact"/>
    <property type="match status" value="1"/>
</dbReference>
<dbReference type="PROSITE" id="PS01015">
    <property type="entry name" value="RIBOSOMAL_L19"/>
    <property type="match status" value="1"/>
</dbReference>
<dbReference type="Pfam" id="PF01245">
    <property type="entry name" value="Ribosomal_L19"/>
    <property type="match status" value="1"/>
</dbReference>
<dbReference type="GO" id="GO:0006412">
    <property type="term" value="P:translation"/>
    <property type="evidence" value="ECO:0007669"/>
    <property type="project" value="UniProtKB-UniRule"/>
</dbReference>
<dbReference type="Gene3D" id="2.30.30.790">
    <property type="match status" value="1"/>
</dbReference>
<dbReference type="InterPro" id="IPR001857">
    <property type="entry name" value="Ribosomal_bL19"/>
</dbReference>
<evidence type="ECO:0000256" key="3">
    <source>
        <dbReference type="ARBA" id="ARBA00023274"/>
    </source>
</evidence>
<dbReference type="RefSeq" id="WP_121010716.1">
    <property type="nucleotide sequence ID" value="NZ_RCCJ01000001.1"/>
</dbReference>
<keyword evidence="9" id="KW-1185">Reference proteome</keyword>
<dbReference type="HAMAP" id="MF_00402">
    <property type="entry name" value="Ribosomal_bL19"/>
    <property type="match status" value="1"/>
</dbReference>
<organism evidence="8 9">
    <name type="scientific">Hydrogenivirga caldilitoris</name>
    <dbReference type="NCBI Taxonomy" id="246264"/>
    <lineage>
        <taxon>Bacteria</taxon>
        <taxon>Pseudomonadati</taxon>
        <taxon>Aquificota</taxon>
        <taxon>Aquificia</taxon>
        <taxon>Aquificales</taxon>
        <taxon>Aquificaceae</taxon>
        <taxon>Hydrogenivirga</taxon>
    </lineage>
</organism>
<comment type="caution">
    <text evidence="8">The sequence shown here is derived from an EMBL/GenBank/DDBJ whole genome shotgun (WGS) entry which is preliminary data.</text>
</comment>
<evidence type="ECO:0000256" key="4">
    <source>
        <dbReference type="ARBA" id="ARBA00035171"/>
    </source>
</evidence>
<dbReference type="GO" id="GO:0003735">
    <property type="term" value="F:structural constituent of ribosome"/>
    <property type="evidence" value="ECO:0007669"/>
    <property type="project" value="InterPro"/>
</dbReference>
<protein>
    <recommendedName>
        <fullName evidence="4 5">Large ribosomal subunit protein bL19</fullName>
    </recommendedName>
</protein>
<dbReference type="OrthoDB" id="9803541at2"/>
<dbReference type="EMBL" id="RCCJ01000001">
    <property type="protein sequence ID" value="RLJ70670.1"/>
    <property type="molecule type" value="Genomic_DNA"/>
</dbReference>
<reference evidence="8 9" key="1">
    <citation type="submission" date="2018-10" db="EMBL/GenBank/DDBJ databases">
        <title>Genomic Encyclopedia of Archaeal and Bacterial Type Strains, Phase II (KMG-II): from individual species to whole genera.</title>
        <authorList>
            <person name="Goeker M."/>
        </authorList>
    </citation>
    <scope>NUCLEOTIDE SEQUENCE [LARGE SCALE GENOMIC DNA]</scope>
    <source>
        <strain evidence="8 9">DSM 16510</strain>
    </source>
</reference>
<dbReference type="PRINTS" id="PR00061">
    <property type="entry name" value="RIBOSOMALL19"/>
</dbReference>
<dbReference type="Proteomes" id="UP000267841">
    <property type="component" value="Unassembled WGS sequence"/>
</dbReference>
<dbReference type="AlphaFoldDB" id="A0A497XR61"/>
<evidence type="ECO:0000256" key="2">
    <source>
        <dbReference type="ARBA" id="ARBA00022980"/>
    </source>
</evidence>
<proteinExistence type="inferred from homology"/>
<dbReference type="InterPro" id="IPR038657">
    <property type="entry name" value="Ribosomal_bL19_sf"/>
</dbReference>
<dbReference type="InterPro" id="IPR018257">
    <property type="entry name" value="Ribosomal_bL19_CS"/>
</dbReference>